<dbReference type="PANTHER" id="PTHR38776">
    <property type="entry name" value="MLTA-INTERACTING PROTEIN-RELATED"/>
    <property type="match status" value="1"/>
</dbReference>
<feature type="chain" id="PRO_5046643731" evidence="6">
    <location>
        <begin position="24"/>
        <end position="273"/>
    </location>
</feature>
<gene>
    <name evidence="7" type="ORF">N8I74_07790</name>
</gene>
<organism evidence="7 8">
    <name type="scientific">Chitiniphilus purpureus</name>
    <dbReference type="NCBI Taxonomy" id="2981137"/>
    <lineage>
        <taxon>Bacteria</taxon>
        <taxon>Pseudomonadati</taxon>
        <taxon>Pseudomonadota</taxon>
        <taxon>Betaproteobacteria</taxon>
        <taxon>Neisseriales</taxon>
        <taxon>Chitinibacteraceae</taxon>
        <taxon>Chitiniphilus</taxon>
    </lineage>
</organism>
<evidence type="ECO:0000256" key="2">
    <source>
        <dbReference type="ARBA" id="ARBA00005722"/>
    </source>
</evidence>
<evidence type="ECO:0000256" key="6">
    <source>
        <dbReference type="SAM" id="SignalP"/>
    </source>
</evidence>
<dbReference type="EMBL" id="CP106753">
    <property type="protein sequence ID" value="UXY16906.1"/>
    <property type="molecule type" value="Genomic_DNA"/>
</dbReference>
<keyword evidence="3 6" id="KW-0732">Signal</keyword>
<protein>
    <submittedName>
        <fullName evidence="7">MipA/OmpV family protein</fullName>
    </submittedName>
</protein>
<comment type="subcellular location">
    <subcellularLocation>
        <location evidence="1">Cell outer membrane</location>
    </subcellularLocation>
</comment>
<accession>A0ABY6DRB8</accession>
<comment type="similarity">
    <text evidence="2">Belongs to the MipA/OmpV family.</text>
</comment>
<reference evidence="7" key="1">
    <citation type="submission" date="2022-10" db="EMBL/GenBank/DDBJ databases">
        <title>Chitiniphilus purpureus sp. nov., a novel chitin-degrading bacterium isolated from crawfish pond sediment.</title>
        <authorList>
            <person name="Li K."/>
        </authorList>
    </citation>
    <scope>NUCLEOTIDE SEQUENCE</scope>
    <source>
        <strain evidence="7">CD1</strain>
    </source>
</reference>
<dbReference type="Proteomes" id="UP001061302">
    <property type="component" value="Chromosome"/>
</dbReference>
<feature type="signal peptide" evidence="6">
    <location>
        <begin position="1"/>
        <end position="23"/>
    </location>
</feature>
<evidence type="ECO:0000256" key="5">
    <source>
        <dbReference type="ARBA" id="ARBA00023237"/>
    </source>
</evidence>
<keyword evidence="4" id="KW-0472">Membrane</keyword>
<proteinExistence type="inferred from homology"/>
<sequence>MRFPLSRCALAVLSSLLAPLALAEPQEAGFTAATGNFFKEAEYTLGAGVAYGPNYAGSDDYDVGPALNFRMVSPTGFYLDLQEGLGWQTQLDNGFSFGLGLGYDGGRAESDEDLGSGSDRLKGMGDVDGSLLATAMVGYAITPSTVVSVSFDQALTNTERGLTWSVQLGHEFELSESDSIGLGAGVHLGNAKYNQTYFGVTDAQSRTSRFKAYKAESGINSYSFGVSWTHRFNKTWSTELAAGAVRYAGEAEDSPLVEEKTNYQAALLLNYSF</sequence>
<dbReference type="Pfam" id="PF06629">
    <property type="entry name" value="MipA"/>
    <property type="match status" value="1"/>
</dbReference>
<evidence type="ECO:0000256" key="1">
    <source>
        <dbReference type="ARBA" id="ARBA00004442"/>
    </source>
</evidence>
<dbReference type="InterPro" id="IPR010583">
    <property type="entry name" value="MipA"/>
</dbReference>
<evidence type="ECO:0000313" key="7">
    <source>
        <dbReference type="EMBL" id="UXY16906.1"/>
    </source>
</evidence>
<evidence type="ECO:0000313" key="8">
    <source>
        <dbReference type="Proteomes" id="UP001061302"/>
    </source>
</evidence>
<name>A0ABY6DRB8_9NEIS</name>
<keyword evidence="8" id="KW-1185">Reference proteome</keyword>
<dbReference type="RefSeq" id="WP_263126319.1">
    <property type="nucleotide sequence ID" value="NZ_CP106753.1"/>
</dbReference>
<evidence type="ECO:0000256" key="3">
    <source>
        <dbReference type="ARBA" id="ARBA00022729"/>
    </source>
</evidence>
<dbReference type="PANTHER" id="PTHR38776:SF1">
    <property type="entry name" value="MLTA-INTERACTING PROTEIN-RELATED"/>
    <property type="match status" value="1"/>
</dbReference>
<keyword evidence="5" id="KW-0998">Cell outer membrane</keyword>
<evidence type="ECO:0000256" key="4">
    <source>
        <dbReference type="ARBA" id="ARBA00023136"/>
    </source>
</evidence>